<protein>
    <submittedName>
        <fullName evidence="3">Uncharacterized protein</fullName>
    </submittedName>
</protein>
<keyword evidence="1" id="KW-0175">Coiled coil</keyword>
<comment type="caution">
    <text evidence="3">The sequence shown here is derived from an EMBL/GenBank/DDBJ whole genome shotgun (WGS) entry which is preliminary data.</text>
</comment>
<evidence type="ECO:0000256" key="2">
    <source>
        <dbReference type="SAM" id="Phobius"/>
    </source>
</evidence>
<accession>A0AAW0C060</accession>
<keyword evidence="2" id="KW-0812">Transmembrane</keyword>
<sequence length="157" mass="17902">MAPIPTQNPHSSPLNAALESSMNNSGLPHPLFIVALILTGLYTIAPPVFHWLLPQQPVGILRTVTDNIWDLIEDNTSVSNGQYNLENSEGLKQRLRNLEKEIKELEQRIREEPSRIRVFTWIVFKWKLLKRANGCYDKLRKLEGDVLAEIENGNAHP</sequence>
<dbReference type="Proteomes" id="UP001383192">
    <property type="component" value="Unassembled WGS sequence"/>
</dbReference>
<feature type="coiled-coil region" evidence="1">
    <location>
        <begin position="88"/>
        <end position="115"/>
    </location>
</feature>
<gene>
    <name evidence="3" type="ORF">VNI00_013845</name>
</gene>
<feature type="transmembrane region" description="Helical" evidence="2">
    <location>
        <begin position="31"/>
        <end position="53"/>
    </location>
</feature>
<dbReference type="AlphaFoldDB" id="A0AAW0C060"/>
<evidence type="ECO:0000313" key="4">
    <source>
        <dbReference type="Proteomes" id="UP001383192"/>
    </source>
</evidence>
<reference evidence="3 4" key="1">
    <citation type="submission" date="2024-01" db="EMBL/GenBank/DDBJ databases">
        <title>A draft genome for a cacao thread blight-causing isolate of Paramarasmius palmivorus.</title>
        <authorList>
            <person name="Baruah I.K."/>
            <person name="Bukari Y."/>
            <person name="Amoako-Attah I."/>
            <person name="Meinhardt L.W."/>
            <person name="Bailey B.A."/>
            <person name="Cohen S.P."/>
        </authorList>
    </citation>
    <scope>NUCLEOTIDE SEQUENCE [LARGE SCALE GENOMIC DNA]</scope>
    <source>
        <strain evidence="3 4">GH-12</strain>
    </source>
</reference>
<evidence type="ECO:0000256" key="1">
    <source>
        <dbReference type="SAM" id="Coils"/>
    </source>
</evidence>
<keyword evidence="2" id="KW-1133">Transmembrane helix</keyword>
<evidence type="ECO:0000313" key="3">
    <source>
        <dbReference type="EMBL" id="KAK7030899.1"/>
    </source>
</evidence>
<keyword evidence="2" id="KW-0472">Membrane</keyword>
<proteinExistence type="predicted"/>
<keyword evidence="4" id="KW-1185">Reference proteome</keyword>
<dbReference type="EMBL" id="JAYKXP010000073">
    <property type="protein sequence ID" value="KAK7030899.1"/>
    <property type="molecule type" value="Genomic_DNA"/>
</dbReference>
<organism evidence="3 4">
    <name type="scientific">Paramarasmius palmivorus</name>
    <dbReference type="NCBI Taxonomy" id="297713"/>
    <lineage>
        <taxon>Eukaryota</taxon>
        <taxon>Fungi</taxon>
        <taxon>Dikarya</taxon>
        <taxon>Basidiomycota</taxon>
        <taxon>Agaricomycotina</taxon>
        <taxon>Agaricomycetes</taxon>
        <taxon>Agaricomycetidae</taxon>
        <taxon>Agaricales</taxon>
        <taxon>Marasmiineae</taxon>
        <taxon>Marasmiaceae</taxon>
        <taxon>Paramarasmius</taxon>
    </lineage>
</organism>
<name>A0AAW0C060_9AGAR</name>